<protein>
    <submittedName>
        <fullName evidence="1">Uncharacterized protein</fullName>
    </submittedName>
</protein>
<dbReference type="Proteomes" id="UP000003181">
    <property type="component" value="Unassembled WGS sequence"/>
</dbReference>
<organism evidence="1 2">
    <name type="scientific">Mycoplasmopsis agalactiae 14628</name>
    <dbReference type="NCBI Taxonomy" id="1110504"/>
    <lineage>
        <taxon>Bacteria</taxon>
        <taxon>Bacillati</taxon>
        <taxon>Mycoplasmatota</taxon>
        <taxon>Mycoplasmoidales</taxon>
        <taxon>Metamycoplasmataceae</taxon>
        <taxon>Mycoplasmopsis</taxon>
    </lineage>
</organism>
<reference evidence="1 2" key="1">
    <citation type="journal article" date="2012" name="Appl. Environ. Microbiol.">
        <title>Emergence of Atypical Mycoplasma agalactiae Strains Harboring a New Prophage and Associated with an Alpine Wild Ungulate Mortality Episode.</title>
        <authorList>
            <person name="Tardy F."/>
            <person name="Baranowski E."/>
            <person name="Nouvel L.X."/>
            <person name="Mick V."/>
            <person name="Manso-Silvan L."/>
            <person name="Thiaucourt F."/>
            <person name="Thebault P."/>
            <person name="Breton M."/>
            <person name="Sirand-Pugnet P."/>
            <person name="Blanchard A."/>
            <person name="Garnier A."/>
            <person name="Gibert P."/>
            <person name="Game Y."/>
            <person name="Poumarat F."/>
            <person name="Citti C."/>
        </authorList>
    </citation>
    <scope>NUCLEOTIDE SEQUENCE [LARGE SCALE GENOMIC DNA]</scope>
    <source>
        <strain evidence="1 2">14628</strain>
    </source>
</reference>
<name>I5D725_MYCAA</name>
<evidence type="ECO:0000313" key="2">
    <source>
        <dbReference type="Proteomes" id="UP000003181"/>
    </source>
</evidence>
<accession>I5D725</accession>
<dbReference type="PATRIC" id="fig|1110504.5.peg.11"/>
<dbReference type="AlphaFoldDB" id="I5D725"/>
<dbReference type="OrthoDB" id="400603at2"/>
<dbReference type="RefSeq" id="WP_004023789.1">
    <property type="nucleotide sequence ID" value="NZ_AJPR01000002.1"/>
</dbReference>
<dbReference type="EMBL" id="AJPR01000002">
    <property type="protein sequence ID" value="EIN15484.1"/>
    <property type="molecule type" value="Genomic_DNA"/>
</dbReference>
<dbReference type="STRING" id="1110504.MAGb_0120"/>
<dbReference type="NCBIfam" id="NF045879">
    <property type="entry name" value="ICE_Mbov_0392"/>
    <property type="match status" value="1"/>
</dbReference>
<gene>
    <name evidence="1" type="ORF">MAGb_0120</name>
</gene>
<comment type="caution">
    <text evidence="1">The sequence shown here is derived from an EMBL/GenBank/DDBJ whole genome shotgun (WGS) entry which is preliminary data.</text>
</comment>
<evidence type="ECO:0000313" key="1">
    <source>
        <dbReference type="EMBL" id="EIN15484.1"/>
    </source>
</evidence>
<proteinExistence type="predicted"/>
<sequence length="231" mass="27461">MDYFTKKNIKNILYASMPRKLKSSEIINKFNEIAHTIDNRFGDRTIYVDIILAINERIPAMVETGVYSKLLEKILKELYDGLTEVNRLAKIYQLVCNWSLLNISNKDDTELVNFSLNEYMEADQIFEYKYLMDKATKSINELGTKSPEMNLYIDLVRNCDEYAMVQLDKKNRARVFYENNLLLYYLAWLSEKKLDELLPKVMYVDIYSNIAGEAYNIRIREWKKDKNSKFW</sequence>